<reference evidence="1" key="1">
    <citation type="submission" date="2023-04" db="EMBL/GenBank/DDBJ databases">
        <title>Ambrosiozyma monospora NBRC 10751.</title>
        <authorList>
            <person name="Ichikawa N."/>
            <person name="Sato H."/>
            <person name="Tonouchi N."/>
        </authorList>
    </citation>
    <scope>NUCLEOTIDE SEQUENCE</scope>
    <source>
        <strain evidence="1">NBRC 10751</strain>
    </source>
</reference>
<dbReference type="Proteomes" id="UP001165064">
    <property type="component" value="Unassembled WGS sequence"/>
</dbReference>
<proteinExistence type="predicted"/>
<name>A0ACB5TTZ4_AMBMO</name>
<dbReference type="EMBL" id="BSXS01009280">
    <property type="protein sequence ID" value="GME95119.1"/>
    <property type="molecule type" value="Genomic_DNA"/>
</dbReference>
<gene>
    <name evidence="1" type="ORF">Amon02_000972100</name>
</gene>
<evidence type="ECO:0000313" key="2">
    <source>
        <dbReference type="Proteomes" id="UP001165064"/>
    </source>
</evidence>
<evidence type="ECO:0000313" key="1">
    <source>
        <dbReference type="EMBL" id="GME95119.1"/>
    </source>
</evidence>
<sequence length="178" mass="19981">MNEKLSKFLPFQQAPPPQQQQQQQQQSGGVQPDITIKAFNSIFPLHKNVLNTVPFFHDLLTPPAYTPESTGQYQPPPRYTGNLQSVQFEDSNVFVLNFQDPRITLESFDLMLKRVYGNPDVAAEQRIAGSVNATFAFFGVGSFELLQQQTPPYSTNGLNNAMGNMSLSGNARCFGYRW</sequence>
<organism evidence="1 2">
    <name type="scientific">Ambrosiozyma monospora</name>
    <name type="common">Yeast</name>
    <name type="synonym">Endomycopsis monosporus</name>
    <dbReference type="NCBI Taxonomy" id="43982"/>
    <lineage>
        <taxon>Eukaryota</taxon>
        <taxon>Fungi</taxon>
        <taxon>Dikarya</taxon>
        <taxon>Ascomycota</taxon>
        <taxon>Saccharomycotina</taxon>
        <taxon>Pichiomycetes</taxon>
        <taxon>Pichiales</taxon>
        <taxon>Pichiaceae</taxon>
        <taxon>Ambrosiozyma</taxon>
    </lineage>
</organism>
<keyword evidence="2" id="KW-1185">Reference proteome</keyword>
<comment type="caution">
    <text evidence="1">The sequence shown here is derived from an EMBL/GenBank/DDBJ whole genome shotgun (WGS) entry which is preliminary data.</text>
</comment>
<accession>A0ACB5TTZ4</accession>
<protein>
    <submittedName>
        <fullName evidence="1">Unnamed protein product</fullName>
    </submittedName>
</protein>